<organism evidence="4 5">
    <name type="scientific">Mucilaginibacter celer</name>
    <dbReference type="NCBI Taxonomy" id="2305508"/>
    <lineage>
        <taxon>Bacteria</taxon>
        <taxon>Pseudomonadati</taxon>
        <taxon>Bacteroidota</taxon>
        <taxon>Sphingobacteriia</taxon>
        <taxon>Sphingobacteriales</taxon>
        <taxon>Sphingobacteriaceae</taxon>
        <taxon>Mucilaginibacter</taxon>
    </lineage>
</organism>
<dbReference type="InterPro" id="IPR036770">
    <property type="entry name" value="Ankyrin_rpt-contain_sf"/>
</dbReference>
<evidence type="ECO:0000256" key="3">
    <source>
        <dbReference type="PROSITE-ProRule" id="PRU00023"/>
    </source>
</evidence>
<dbReference type="SUPFAM" id="SSF48403">
    <property type="entry name" value="Ankyrin repeat"/>
    <property type="match status" value="1"/>
</dbReference>
<keyword evidence="5" id="KW-1185">Reference proteome</keyword>
<keyword evidence="1" id="KW-0677">Repeat</keyword>
<evidence type="ECO:0000313" key="5">
    <source>
        <dbReference type="Proteomes" id="UP000270046"/>
    </source>
</evidence>
<evidence type="ECO:0000313" key="4">
    <source>
        <dbReference type="EMBL" id="AYL97815.1"/>
    </source>
</evidence>
<accession>A0A494W2R9</accession>
<dbReference type="PANTHER" id="PTHR24198">
    <property type="entry name" value="ANKYRIN REPEAT AND PROTEIN KINASE DOMAIN-CONTAINING PROTEIN"/>
    <property type="match status" value="1"/>
</dbReference>
<evidence type="ECO:0008006" key="6">
    <source>
        <dbReference type="Google" id="ProtNLM"/>
    </source>
</evidence>
<dbReference type="Gene3D" id="1.25.40.20">
    <property type="entry name" value="Ankyrin repeat-containing domain"/>
    <property type="match status" value="2"/>
</dbReference>
<proteinExistence type="predicted"/>
<feature type="repeat" description="ANK" evidence="3">
    <location>
        <begin position="233"/>
        <end position="265"/>
    </location>
</feature>
<dbReference type="EMBL" id="CP032869">
    <property type="protein sequence ID" value="AYL97815.1"/>
    <property type="molecule type" value="Genomic_DNA"/>
</dbReference>
<dbReference type="KEGG" id="muh:HYN43_022075"/>
<protein>
    <recommendedName>
        <fullName evidence="6">Ankyrin repeat domain-containing protein</fullName>
    </recommendedName>
</protein>
<dbReference type="RefSeq" id="WP_119406097.1">
    <property type="nucleotide sequence ID" value="NZ_CP032869.1"/>
</dbReference>
<dbReference type="Pfam" id="PF00023">
    <property type="entry name" value="Ank"/>
    <property type="match status" value="1"/>
</dbReference>
<dbReference type="PROSITE" id="PS50088">
    <property type="entry name" value="ANK_REPEAT"/>
    <property type="match status" value="3"/>
</dbReference>
<dbReference type="PANTHER" id="PTHR24198:SF165">
    <property type="entry name" value="ANKYRIN REPEAT-CONTAINING PROTEIN-RELATED"/>
    <property type="match status" value="1"/>
</dbReference>
<reference evidence="4 5" key="1">
    <citation type="submission" date="2018-10" db="EMBL/GenBank/DDBJ databases">
        <title>Genome sequencing of Mucilaginibacter sp. HYN0043.</title>
        <authorList>
            <person name="Kim M."/>
            <person name="Yi H."/>
        </authorList>
    </citation>
    <scope>NUCLEOTIDE SEQUENCE [LARGE SCALE GENOMIC DNA]</scope>
    <source>
        <strain evidence="4 5">HYN0043</strain>
    </source>
</reference>
<feature type="repeat" description="ANK" evidence="3">
    <location>
        <begin position="267"/>
        <end position="299"/>
    </location>
</feature>
<evidence type="ECO:0000256" key="1">
    <source>
        <dbReference type="ARBA" id="ARBA00022737"/>
    </source>
</evidence>
<feature type="repeat" description="ANK" evidence="3">
    <location>
        <begin position="57"/>
        <end position="82"/>
    </location>
</feature>
<sequence>MIKPSEMSLGVPMQVANKVISTTDKVWETLIASYQGDLEKLKNLITGCPELIYAQYNYTPPIHFAVREGHTAMVKYLLNEGAHAPGYRIYPFLDNLNVIAEDRGYTEIAVMLNDYAAHPEQQKYFGDNGRIFYNRSPEQMEFEQAVDREDLAATEAVLKNHPEFALDETFFWGEGILTFAAKHNNRPMADLLISHGAKVPDILKWTPAYYFERLDGASYMMEKGMNPNTQSWQQVSILHNMAQKGDMAKVQLLLKHGADLNSIDDDYQSTPLGMAARWGRAEMVDYLLQQGADPELAGADWARPLVWAQRKGYTGIANRLKNA</sequence>
<dbReference type="PROSITE" id="PS50297">
    <property type="entry name" value="ANK_REP_REGION"/>
    <property type="match status" value="3"/>
</dbReference>
<name>A0A494W2R9_9SPHI</name>
<dbReference type="SMART" id="SM00248">
    <property type="entry name" value="ANK"/>
    <property type="match status" value="4"/>
</dbReference>
<dbReference type="InterPro" id="IPR002110">
    <property type="entry name" value="Ankyrin_rpt"/>
</dbReference>
<evidence type="ECO:0000256" key="2">
    <source>
        <dbReference type="ARBA" id="ARBA00023043"/>
    </source>
</evidence>
<dbReference type="Pfam" id="PF12796">
    <property type="entry name" value="Ank_2"/>
    <property type="match status" value="1"/>
</dbReference>
<dbReference type="OrthoDB" id="5657095at2"/>
<dbReference type="Proteomes" id="UP000270046">
    <property type="component" value="Chromosome"/>
</dbReference>
<gene>
    <name evidence="4" type="ORF">HYN43_022075</name>
</gene>
<keyword evidence="2 3" id="KW-0040">ANK repeat</keyword>
<dbReference type="AlphaFoldDB" id="A0A494W2R9"/>